<dbReference type="CDD" id="cd00560">
    <property type="entry name" value="PanC"/>
    <property type="match status" value="1"/>
</dbReference>
<dbReference type="GO" id="GO:0005829">
    <property type="term" value="C:cytosol"/>
    <property type="evidence" value="ECO:0007669"/>
    <property type="project" value="TreeGrafter"/>
</dbReference>
<dbReference type="Gene3D" id="3.30.1300.10">
    <property type="entry name" value="Pantoate-beta-alanine ligase, C-terminal domain"/>
    <property type="match status" value="1"/>
</dbReference>
<feature type="binding site" evidence="13">
    <location>
        <position position="193"/>
    </location>
    <ligand>
        <name>ATP</name>
        <dbReference type="ChEBI" id="CHEBI:30616"/>
    </ligand>
</feature>
<keyword evidence="7 13" id="KW-0436">Ligase</keyword>
<evidence type="ECO:0000256" key="3">
    <source>
        <dbReference type="ARBA" id="ARBA00009256"/>
    </source>
</evidence>
<comment type="catalytic activity">
    <reaction evidence="11 13">
        <text>(R)-pantoate + beta-alanine + ATP = (R)-pantothenate + AMP + diphosphate + H(+)</text>
        <dbReference type="Rhea" id="RHEA:10912"/>
        <dbReference type="ChEBI" id="CHEBI:15378"/>
        <dbReference type="ChEBI" id="CHEBI:15980"/>
        <dbReference type="ChEBI" id="CHEBI:29032"/>
        <dbReference type="ChEBI" id="CHEBI:30616"/>
        <dbReference type="ChEBI" id="CHEBI:33019"/>
        <dbReference type="ChEBI" id="CHEBI:57966"/>
        <dbReference type="ChEBI" id="CHEBI:456215"/>
        <dbReference type="EC" id="6.3.2.1"/>
    </reaction>
</comment>
<dbReference type="InterPro" id="IPR014729">
    <property type="entry name" value="Rossmann-like_a/b/a_fold"/>
</dbReference>
<evidence type="ECO:0000256" key="8">
    <source>
        <dbReference type="ARBA" id="ARBA00022655"/>
    </source>
</evidence>
<keyword evidence="8 13" id="KW-0566">Pantothenate biosynthesis</keyword>
<keyword evidence="10 13" id="KW-0067">ATP-binding</keyword>
<comment type="pathway">
    <text evidence="2 13">Cofactor biosynthesis; (R)-pantothenate biosynthesis; (R)-pantothenate from (R)-pantoate and beta-alanine: step 1/1.</text>
</comment>
<dbReference type="EC" id="6.3.2.1" evidence="4 13"/>
<keyword evidence="9 13" id="KW-0547">Nucleotide-binding</keyword>
<dbReference type="HAMAP" id="MF_00158">
    <property type="entry name" value="PanC"/>
    <property type="match status" value="1"/>
</dbReference>
<dbReference type="EMBL" id="LKHV01000001">
    <property type="protein sequence ID" value="KRG19919.1"/>
    <property type="molecule type" value="Genomic_DNA"/>
</dbReference>
<gene>
    <name evidence="13 14" type="primary">panC</name>
    <name evidence="14" type="ORF">CC99x_00140</name>
</gene>
<comment type="miscellaneous">
    <text evidence="13">The reaction proceeds by a bi uni uni bi ping pong mechanism.</text>
</comment>
<dbReference type="PANTHER" id="PTHR21299">
    <property type="entry name" value="CYTIDYLATE KINASE/PANTOATE-BETA-ALANINE LIGASE"/>
    <property type="match status" value="1"/>
</dbReference>
<feature type="binding site" evidence="13">
    <location>
        <position position="170"/>
    </location>
    <ligand>
        <name>(R)-pantoate</name>
        <dbReference type="ChEBI" id="CHEBI:15980"/>
    </ligand>
</feature>
<dbReference type="GO" id="GO:0004592">
    <property type="term" value="F:pantoate-beta-alanine ligase activity"/>
    <property type="evidence" value="ECO:0007669"/>
    <property type="project" value="UniProtKB-UniRule"/>
</dbReference>
<dbReference type="SUPFAM" id="SSF52374">
    <property type="entry name" value="Nucleotidylyl transferase"/>
    <property type="match status" value="1"/>
</dbReference>
<dbReference type="PATRIC" id="fig|1590042.3.peg.144"/>
<dbReference type="AlphaFoldDB" id="A0A0Q9YH68"/>
<dbReference type="Gene3D" id="3.40.50.620">
    <property type="entry name" value="HUPs"/>
    <property type="match status" value="1"/>
</dbReference>
<dbReference type="GO" id="GO:0015940">
    <property type="term" value="P:pantothenate biosynthetic process"/>
    <property type="evidence" value="ECO:0007669"/>
    <property type="project" value="UniProtKB-UniRule"/>
</dbReference>
<feature type="binding site" evidence="13">
    <location>
        <position position="78"/>
    </location>
    <ligand>
        <name>(R)-pantoate</name>
        <dbReference type="ChEBI" id="CHEBI:15980"/>
    </ligand>
</feature>
<name>A0A0Q9YH68_9GAMM</name>
<comment type="subunit">
    <text evidence="13">Homodimer.</text>
</comment>
<feature type="binding site" evidence="13">
    <location>
        <position position="78"/>
    </location>
    <ligand>
        <name>beta-alanine</name>
        <dbReference type="ChEBI" id="CHEBI:57966"/>
    </ligand>
</feature>
<comment type="subcellular location">
    <subcellularLocation>
        <location evidence="1 13">Cytoplasm</location>
    </subcellularLocation>
</comment>
<evidence type="ECO:0000256" key="9">
    <source>
        <dbReference type="ARBA" id="ARBA00022741"/>
    </source>
</evidence>
<reference evidence="14" key="1">
    <citation type="submission" date="2015-09" db="EMBL/GenBank/DDBJ databases">
        <title>Draft Genome Sequences of Two Novel Amoeba-resistant Intranuclear Bacteria, Candidatus Berkiella cookevillensis and Candidatus Berkiella aquae.</title>
        <authorList>
            <person name="Mehari Y.T."/>
            <person name="Arivett B.A."/>
            <person name="Farone A.L."/>
            <person name="Gunderson J.H."/>
            <person name="Farone M.B."/>
        </authorList>
    </citation>
    <scope>NUCLEOTIDE SEQUENCE [LARGE SCALE GENOMIC DNA]</scope>
    <source>
        <strain evidence="14">CC99</strain>
    </source>
</reference>
<dbReference type="PANTHER" id="PTHR21299:SF1">
    <property type="entry name" value="PANTOATE--BETA-ALANINE LIGASE"/>
    <property type="match status" value="1"/>
</dbReference>
<evidence type="ECO:0000256" key="13">
    <source>
        <dbReference type="HAMAP-Rule" id="MF_00158"/>
    </source>
</evidence>
<dbReference type="STRING" id="437022.CC99x_00140"/>
<sequence length="285" mass="32687">MLFPLLNTVINYLQKEVKNMQIIDSIHEWKKIRETLQNESIGFVPTMGNLHAGHASLLKRSIHENSTTILSIFVNPTQFNDANDLSRYPKTLEADLDIAKDLGVDYVFFPNTDMMYPDKYRYKVTENAFSAQLEGQHRPGHFDGVLTVVLKLFNLIKPHKAYFGEKDRQQLLLIQDMVKVLFLDIEIIPCPTIRDASGLALSSRNQFLSIENKLLASRFPAILQSNKALEEIIGQLSNLGFVVDYVEDYGQYRFGAVKIQSVRLIDNFDIPTTDDSVVRRRVYEQ</sequence>
<evidence type="ECO:0000256" key="2">
    <source>
        <dbReference type="ARBA" id="ARBA00004990"/>
    </source>
</evidence>
<evidence type="ECO:0000256" key="4">
    <source>
        <dbReference type="ARBA" id="ARBA00012219"/>
    </source>
</evidence>
<dbReference type="GO" id="GO:0005524">
    <property type="term" value="F:ATP binding"/>
    <property type="evidence" value="ECO:0007669"/>
    <property type="project" value="UniProtKB-KW"/>
</dbReference>
<feature type="binding site" evidence="13">
    <location>
        <begin position="47"/>
        <end position="54"/>
    </location>
    <ligand>
        <name>ATP</name>
        <dbReference type="ChEBI" id="CHEBI:30616"/>
    </ligand>
</feature>
<feature type="active site" description="Proton donor" evidence="13">
    <location>
        <position position="54"/>
    </location>
</feature>
<comment type="caution">
    <text evidence="14">The sequence shown here is derived from an EMBL/GenBank/DDBJ whole genome shotgun (WGS) entry which is preliminary data.</text>
</comment>
<feature type="binding site" evidence="13">
    <location>
        <begin position="201"/>
        <end position="204"/>
    </location>
    <ligand>
        <name>ATP</name>
        <dbReference type="ChEBI" id="CHEBI:30616"/>
    </ligand>
</feature>
<dbReference type="NCBIfam" id="TIGR00018">
    <property type="entry name" value="panC"/>
    <property type="match status" value="1"/>
</dbReference>
<keyword evidence="6 13" id="KW-0963">Cytoplasm</keyword>
<dbReference type="Pfam" id="PF02569">
    <property type="entry name" value="Pantoate_ligase"/>
    <property type="match status" value="1"/>
</dbReference>
<accession>A0A0Q9YH68</accession>
<evidence type="ECO:0000256" key="12">
    <source>
        <dbReference type="ARBA" id="ARBA00055042"/>
    </source>
</evidence>
<comment type="similarity">
    <text evidence="3 13">Belongs to the pantothenate synthetase family.</text>
</comment>
<dbReference type="FunFam" id="3.40.50.620:FF:000114">
    <property type="entry name" value="Pantothenate synthetase"/>
    <property type="match status" value="1"/>
</dbReference>
<evidence type="ECO:0000256" key="6">
    <source>
        <dbReference type="ARBA" id="ARBA00022490"/>
    </source>
</evidence>
<evidence type="ECO:0000256" key="11">
    <source>
        <dbReference type="ARBA" id="ARBA00048258"/>
    </source>
</evidence>
<dbReference type="InterPro" id="IPR003721">
    <property type="entry name" value="Pantoate_ligase"/>
</dbReference>
<evidence type="ECO:0000313" key="14">
    <source>
        <dbReference type="EMBL" id="KRG19919.1"/>
    </source>
</evidence>
<dbReference type="UniPathway" id="UPA00028">
    <property type="reaction ID" value="UER00005"/>
</dbReference>
<dbReference type="InterPro" id="IPR042176">
    <property type="entry name" value="Pantoate_ligase_C"/>
</dbReference>
<evidence type="ECO:0000256" key="1">
    <source>
        <dbReference type="ARBA" id="ARBA00004496"/>
    </source>
</evidence>
<evidence type="ECO:0000256" key="10">
    <source>
        <dbReference type="ARBA" id="ARBA00022840"/>
    </source>
</evidence>
<proteinExistence type="inferred from homology"/>
<organism evidence="14">
    <name type="scientific">Candidatus Berkiella cookevillensis</name>
    <dbReference type="NCBI Taxonomy" id="437022"/>
    <lineage>
        <taxon>Bacteria</taxon>
        <taxon>Pseudomonadati</taxon>
        <taxon>Pseudomonadota</taxon>
        <taxon>Gammaproteobacteria</taxon>
        <taxon>Candidatus Berkiellales</taxon>
        <taxon>Candidatus Berkiellaceae</taxon>
        <taxon>Candidatus Berkiella</taxon>
    </lineage>
</organism>
<feature type="binding site" evidence="13">
    <location>
        <begin position="164"/>
        <end position="167"/>
    </location>
    <ligand>
        <name>ATP</name>
        <dbReference type="ChEBI" id="CHEBI:30616"/>
    </ligand>
</feature>
<protein>
    <recommendedName>
        <fullName evidence="5 13">Pantothenate synthetase</fullName>
        <shortName evidence="13">PS</shortName>
        <ecNumber evidence="4 13">6.3.2.1</ecNumber>
    </recommendedName>
    <alternativeName>
        <fullName evidence="13">Pantoate--beta-alanine ligase</fullName>
    </alternativeName>
    <alternativeName>
        <fullName evidence="13">Pantoate-activating enzyme</fullName>
    </alternativeName>
</protein>
<comment type="function">
    <text evidence="12 13">Catalyzes the condensation of pantoate with beta-alanine in an ATP-dependent reaction via a pantoyl-adenylate intermediate.</text>
</comment>
<evidence type="ECO:0000256" key="7">
    <source>
        <dbReference type="ARBA" id="ARBA00022598"/>
    </source>
</evidence>
<evidence type="ECO:0000256" key="5">
    <source>
        <dbReference type="ARBA" id="ARBA00014155"/>
    </source>
</evidence>